<gene>
    <name evidence="1" type="ORF">PECUL_23A010584</name>
</gene>
<dbReference type="Proteomes" id="UP001295444">
    <property type="component" value="Chromosome 01"/>
</dbReference>
<protein>
    <submittedName>
        <fullName evidence="1">Uncharacterized protein</fullName>
    </submittedName>
</protein>
<evidence type="ECO:0000313" key="1">
    <source>
        <dbReference type="EMBL" id="CAH2220808.1"/>
    </source>
</evidence>
<evidence type="ECO:0000313" key="2">
    <source>
        <dbReference type="Proteomes" id="UP001295444"/>
    </source>
</evidence>
<organism evidence="1 2">
    <name type="scientific">Pelobates cultripes</name>
    <name type="common">Western spadefoot toad</name>
    <dbReference type="NCBI Taxonomy" id="61616"/>
    <lineage>
        <taxon>Eukaryota</taxon>
        <taxon>Metazoa</taxon>
        <taxon>Chordata</taxon>
        <taxon>Craniata</taxon>
        <taxon>Vertebrata</taxon>
        <taxon>Euteleostomi</taxon>
        <taxon>Amphibia</taxon>
        <taxon>Batrachia</taxon>
        <taxon>Anura</taxon>
        <taxon>Pelobatoidea</taxon>
        <taxon>Pelobatidae</taxon>
        <taxon>Pelobates</taxon>
    </lineage>
</organism>
<dbReference type="AlphaFoldDB" id="A0AAD1VN04"/>
<reference evidence="1" key="1">
    <citation type="submission" date="2022-03" db="EMBL/GenBank/DDBJ databases">
        <authorList>
            <person name="Alioto T."/>
            <person name="Alioto T."/>
            <person name="Gomez Garrido J."/>
        </authorList>
    </citation>
    <scope>NUCLEOTIDE SEQUENCE</scope>
</reference>
<sequence>MSWLVSEPRSHTHLPRTSTLHLSLHEDTVLERNTPATTVGSITHADTHVHANGTFVHMNATYPMQKEELHTYERQLTLMFMRTLLTYTAY</sequence>
<keyword evidence="2" id="KW-1185">Reference proteome</keyword>
<dbReference type="EMBL" id="OW240912">
    <property type="protein sequence ID" value="CAH2220808.1"/>
    <property type="molecule type" value="Genomic_DNA"/>
</dbReference>
<proteinExistence type="predicted"/>
<accession>A0AAD1VN04</accession>
<name>A0AAD1VN04_PELCU</name>